<protein>
    <submittedName>
        <fullName evidence="1">Uncharacterized protein</fullName>
    </submittedName>
</protein>
<dbReference type="OrthoDB" id="437299at2759"/>
<dbReference type="EMBL" id="CAJNIZ010010990">
    <property type="protein sequence ID" value="CAE7309384.1"/>
    <property type="molecule type" value="Genomic_DNA"/>
</dbReference>
<reference evidence="1" key="1">
    <citation type="submission" date="2021-02" db="EMBL/GenBank/DDBJ databases">
        <authorList>
            <person name="Dougan E. K."/>
            <person name="Rhodes N."/>
            <person name="Thang M."/>
            <person name="Chan C."/>
        </authorList>
    </citation>
    <scope>NUCLEOTIDE SEQUENCE</scope>
</reference>
<proteinExistence type="predicted"/>
<accession>A0A812NVN0</accession>
<keyword evidence="2" id="KW-1185">Reference proteome</keyword>
<name>A0A812NVN0_SYMPI</name>
<gene>
    <name evidence="1" type="ORF">SPIL2461_LOCUS7007</name>
</gene>
<organism evidence="1 2">
    <name type="scientific">Symbiodinium pilosum</name>
    <name type="common">Dinoflagellate</name>
    <dbReference type="NCBI Taxonomy" id="2952"/>
    <lineage>
        <taxon>Eukaryota</taxon>
        <taxon>Sar</taxon>
        <taxon>Alveolata</taxon>
        <taxon>Dinophyceae</taxon>
        <taxon>Suessiales</taxon>
        <taxon>Symbiodiniaceae</taxon>
        <taxon>Symbiodinium</taxon>
    </lineage>
</organism>
<evidence type="ECO:0000313" key="2">
    <source>
        <dbReference type="Proteomes" id="UP000649617"/>
    </source>
</evidence>
<dbReference type="Proteomes" id="UP000649617">
    <property type="component" value="Unassembled WGS sequence"/>
</dbReference>
<sequence>MEAAAFTLELRQRLNLPDATEDCWCPLCDGVLDRYNHHAATCVAGGERIQRHNAVRDLLFTWRPMTPSPPAAADIYIPALVFAITACETQGSVFVPMVAETTGTWDAGAAIVLRHVAQAVAAQSGEEAGPLHSTLIQELSITIRSYRVRAALRRRLAAVEA</sequence>
<dbReference type="AlphaFoldDB" id="A0A812NVN0"/>
<evidence type="ECO:0000313" key="1">
    <source>
        <dbReference type="EMBL" id="CAE7309384.1"/>
    </source>
</evidence>
<comment type="caution">
    <text evidence="1">The sequence shown here is derived from an EMBL/GenBank/DDBJ whole genome shotgun (WGS) entry which is preliminary data.</text>
</comment>